<dbReference type="Proteomes" id="UP001345963">
    <property type="component" value="Unassembled WGS sequence"/>
</dbReference>
<accession>A0ABU7BTI6</accession>
<gene>
    <name evidence="1" type="ORF">ATANTOWER_019702</name>
</gene>
<reference evidence="1 2" key="1">
    <citation type="submission" date="2021-07" db="EMBL/GenBank/DDBJ databases">
        <authorList>
            <person name="Palmer J.M."/>
        </authorList>
    </citation>
    <scope>NUCLEOTIDE SEQUENCE [LARGE SCALE GENOMIC DNA]</scope>
    <source>
        <strain evidence="1 2">AT_MEX2019</strain>
        <tissue evidence="1">Muscle</tissue>
    </source>
</reference>
<organism evidence="1 2">
    <name type="scientific">Ataeniobius toweri</name>
    <dbReference type="NCBI Taxonomy" id="208326"/>
    <lineage>
        <taxon>Eukaryota</taxon>
        <taxon>Metazoa</taxon>
        <taxon>Chordata</taxon>
        <taxon>Craniata</taxon>
        <taxon>Vertebrata</taxon>
        <taxon>Euteleostomi</taxon>
        <taxon>Actinopterygii</taxon>
        <taxon>Neopterygii</taxon>
        <taxon>Teleostei</taxon>
        <taxon>Neoteleostei</taxon>
        <taxon>Acanthomorphata</taxon>
        <taxon>Ovalentaria</taxon>
        <taxon>Atherinomorphae</taxon>
        <taxon>Cyprinodontiformes</taxon>
        <taxon>Goodeidae</taxon>
        <taxon>Ataeniobius</taxon>
    </lineage>
</organism>
<dbReference type="EMBL" id="JAHUTI010063142">
    <property type="protein sequence ID" value="MED6252945.1"/>
    <property type="molecule type" value="Genomic_DNA"/>
</dbReference>
<proteinExistence type="predicted"/>
<evidence type="ECO:0000313" key="1">
    <source>
        <dbReference type="EMBL" id="MED6252945.1"/>
    </source>
</evidence>
<evidence type="ECO:0000313" key="2">
    <source>
        <dbReference type="Proteomes" id="UP001345963"/>
    </source>
</evidence>
<comment type="caution">
    <text evidence="1">The sequence shown here is derived from an EMBL/GenBank/DDBJ whole genome shotgun (WGS) entry which is preliminary data.</text>
</comment>
<sequence>ELWCLLDETVDQKKQSSNATADAIVEVERYLAEGNLRRHQDPWSAGLHKNMCIPTCTACHRGSYVHQHPQCLARARFPRLGRSSADEETAFNHKQ</sequence>
<feature type="non-terminal residue" evidence="1">
    <location>
        <position position="1"/>
    </location>
</feature>
<name>A0ABU7BTI6_9TELE</name>
<protein>
    <submittedName>
        <fullName evidence="1">Uncharacterized protein</fullName>
    </submittedName>
</protein>
<keyword evidence="2" id="KW-1185">Reference proteome</keyword>